<accession>A0A1Y3P4E3</accession>
<gene>
    <name evidence="3" type="ORF">AUC60_07925</name>
</gene>
<dbReference type="RefSeq" id="WP_087265558.1">
    <property type="nucleotide sequence ID" value="NZ_CP167995.1"/>
</dbReference>
<feature type="compositionally biased region" description="Polar residues" evidence="1">
    <location>
        <begin position="50"/>
        <end position="63"/>
    </location>
</feature>
<reference evidence="3 4" key="1">
    <citation type="journal article" date="2017" name="Syst. Appl. Microbiol.">
        <title>Pseudomonas caspiana sp. nov., a citrus pathogen in the Pseudomonas syringae phylogenetic group.</title>
        <authorList>
            <person name="Busquets A."/>
            <person name="Gomila M."/>
            <person name="Beiki F."/>
            <person name="Mulet M."/>
            <person name="Rahimian H."/>
            <person name="Garcia-Valdes E."/>
            <person name="Lalucat J."/>
        </authorList>
    </citation>
    <scope>NUCLEOTIDE SEQUENCE [LARGE SCALE GENOMIC DNA]</scope>
    <source>
        <strain evidence="3 4">FBF102</strain>
    </source>
</reference>
<dbReference type="OrthoDB" id="6994696at2"/>
<evidence type="ECO:0000313" key="3">
    <source>
        <dbReference type="EMBL" id="OUM74658.1"/>
    </source>
</evidence>
<name>A0A1Y3P4E3_9PSED</name>
<organism evidence="3 4">
    <name type="scientific">Pseudomonas caspiana</name>
    <dbReference type="NCBI Taxonomy" id="1451454"/>
    <lineage>
        <taxon>Bacteria</taxon>
        <taxon>Pseudomonadati</taxon>
        <taxon>Pseudomonadota</taxon>
        <taxon>Gammaproteobacteria</taxon>
        <taxon>Pseudomonadales</taxon>
        <taxon>Pseudomonadaceae</taxon>
        <taxon>Pseudomonas</taxon>
    </lineage>
</organism>
<feature type="region of interest" description="Disordered" evidence="1">
    <location>
        <begin position="48"/>
        <end position="82"/>
    </location>
</feature>
<evidence type="ECO:0000256" key="2">
    <source>
        <dbReference type="SAM" id="SignalP"/>
    </source>
</evidence>
<evidence type="ECO:0000256" key="1">
    <source>
        <dbReference type="SAM" id="MobiDB-lite"/>
    </source>
</evidence>
<keyword evidence="4" id="KW-1185">Reference proteome</keyword>
<evidence type="ECO:0000313" key="4">
    <source>
        <dbReference type="Proteomes" id="UP000195440"/>
    </source>
</evidence>
<evidence type="ECO:0008006" key="5">
    <source>
        <dbReference type="Google" id="ProtNLM"/>
    </source>
</evidence>
<proteinExistence type="predicted"/>
<sequence>MARSLLPLAAIFLMGFTTLSVSAAENKNPLPSTSSEVRVAVEAKREQITGAESATKSQSTGAQSVLDAPVVTDDAPATDDEK</sequence>
<dbReference type="AlphaFoldDB" id="A0A1Y3P4E3"/>
<dbReference type="EMBL" id="LOHF01000004">
    <property type="protein sequence ID" value="OUM74658.1"/>
    <property type="molecule type" value="Genomic_DNA"/>
</dbReference>
<protein>
    <recommendedName>
        <fullName evidence="5">Secreted protein</fullName>
    </recommendedName>
</protein>
<feature type="signal peptide" evidence="2">
    <location>
        <begin position="1"/>
        <end position="23"/>
    </location>
</feature>
<feature type="chain" id="PRO_5013186727" description="Secreted protein" evidence="2">
    <location>
        <begin position="24"/>
        <end position="82"/>
    </location>
</feature>
<comment type="caution">
    <text evidence="3">The sequence shown here is derived from an EMBL/GenBank/DDBJ whole genome shotgun (WGS) entry which is preliminary data.</text>
</comment>
<keyword evidence="2" id="KW-0732">Signal</keyword>
<dbReference type="Proteomes" id="UP000195440">
    <property type="component" value="Unassembled WGS sequence"/>
</dbReference>